<dbReference type="GO" id="GO:0005840">
    <property type="term" value="C:ribosome"/>
    <property type="evidence" value="ECO:0007669"/>
    <property type="project" value="UniProtKB-KW"/>
</dbReference>
<dbReference type="Gene3D" id="3.30.1550.10">
    <property type="entry name" value="Ribosomal protein L11/L12, N-terminal domain"/>
    <property type="match status" value="1"/>
</dbReference>
<dbReference type="Gene3D" id="1.10.10.250">
    <property type="entry name" value="Ribosomal protein L11, C-terminal domain"/>
    <property type="match status" value="1"/>
</dbReference>
<reference evidence="7 8" key="1">
    <citation type="submission" date="2019-01" db="EMBL/GenBank/DDBJ databases">
        <title>Genomes sequencing and comparative genomics of infectious freshwater microsporidia, Cucumispora dikerogammari and Thelohania contejeani.</title>
        <authorList>
            <person name="Cormier A."/>
            <person name="Giraud I."/>
            <person name="Wattier R."/>
            <person name="Teixeira M."/>
            <person name="Grandjean F."/>
            <person name="Rigaud T."/>
            <person name="Cordaux R."/>
        </authorList>
    </citation>
    <scope>NUCLEOTIDE SEQUENCE [LARGE SCALE GENOMIC DNA]</scope>
    <source>
        <strain evidence="7">T1</strain>
        <tissue evidence="7">Spores</tissue>
    </source>
</reference>
<comment type="similarity">
    <text evidence="1 4">Belongs to the universal ribosomal protein uL11 family.</text>
</comment>
<feature type="domain" description="Large ribosomal subunit protein uL11 N-terminal" evidence="6">
    <location>
        <begin position="15"/>
        <end position="70"/>
    </location>
</feature>
<proteinExistence type="inferred from homology"/>
<dbReference type="InterPro" id="IPR036769">
    <property type="entry name" value="Ribosomal_uL11_C_sf"/>
</dbReference>
<dbReference type="SMART" id="SM00649">
    <property type="entry name" value="RL11"/>
    <property type="match status" value="1"/>
</dbReference>
<evidence type="ECO:0000259" key="5">
    <source>
        <dbReference type="Pfam" id="PF00298"/>
    </source>
</evidence>
<dbReference type="EMBL" id="SBIQ01000107">
    <property type="protein sequence ID" value="KAF7683267.1"/>
    <property type="molecule type" value="Genomic_DNA"/>
</dbReference>
<evidence type="ECO:0000256" key="2">
    <source>
        <dbReference type="ARBA" id="ARBA00022980"/>
    </source>
</evidence>
<accession>A0ABQ7HYR8</accession>
<dbReference type="SUPFAM" id="SSF46906">
    <property type="entry name" value="Ribosomal protein L11, C-terminal domain"/>
    <property type="match status" value="1"/>
</dbReference>
<name>A0ABQ7HYR8_9MICR</name>
<evidence type="ECO:0000259" key="6">
    <source>
        <dbReference type="Pfam" id="PF03946"/>
    </source>
</evidence>
<sequence length="166" mass="17843">MAQPPVTYDDGSIVIELRCVGGEAPGPTLAQKVGPLGIPAKVVGEDIKKATMDFLGLKVNVRLIIKDRKARIELIPNSATLILKALREPPRDRKKEKNITHHGSITMTDVVEVARAIKPKSKCNEFAGVIKSVLGTCVSIGCTIEGRNPKEVIGDIAAGRIRCPTE</sequence>
<dbReference type="PANTHER" id="PTHR11661">
    <property type="entry name" value="60S RIBOSOMAL PROTEIN L12"/>
    <property type="match status" value="1"/>
</dbReference>
<gene>
    <name evidence="7" type="primary">RPL12</name>
    <name evidence="7" type="ORF">TCON_1524</name>
</gene>
<keyword evidence="8" id="KW-1185">Reference proteome</keyword>
<evidence type="ECO:0000256" key="1">
    <source>
        <dbReference type="ARBA" id="ARBA00010537"/>
    </source>
</evidence>
<keyword evidence="2 4" id="KW-0689">Ribosomal protein</keyword>
<dbReference type="InterPro" id="IPR036796">
    <property type="entry name" value="Ribosomal_uL11_N_sf"/>
</dbReference>
<organism evidence="7 8">
    <name type="scientific">Astathelohania contejeani</name>
    <dbReference type="NCBI Taxonomy" id="164912"/>
    <lineage>
        <taxon>Eukaryota</taxon>
        <taxon>Fungi</taxon>
        <taxon>Fungi incertae sedis</taxon>
        <taxon>Microsporidia</taxon>
        <taxon>Astathelohaniidae</taxon>
        <taxon>Astathelohania</taxon>
    </lineage>
</organism>
<dbReference type="InterPro" id="IPR020785">
    <property type="entry name" value="Ribosomal_uL11_CS"/>
</dbReference>
<dbReference type="Proteomes" id="UP001516464">
    <property type="component" value="Unassembled WGS sequence"/>
</dbReference>
<protein>
    <submittedName>
        <fullName evidence="7">60S ribosomal protein L12</fullName>
    </submittedName>
</protein>
<dbReference type="Pfam" id="PF00298">
    <property type="entry name" value="Ribosomal_L11"/>
    <property type="match status" value="1"/>
</dbReference>
<dbReference type="HAMAP" id="MF_00736">
    <property type="entry name" value="Ribosomal_uL11"/>
    <property type="match status" value="1"/>
</dbReference>
<comment type="caution">
    <text evidence="7">The sequence shown here is derived from an EMBL/GenBank/DDBJ whole genome shotgun (WGS) entry which is preliminary data.</text>
</comment>
<dbReference type="Pfam" id="PF03946">
    <property type="entry name" value="Ribosomal_L11_N"/>
    <property type="match status" value="1"/>
</dbReference>
<dbReference type="InterPro" id="IPR020783">
    <property type="entry name" value="Ribosomal_uL11_C"/>
</dbReference>
<dbReference type="PROSITE" id="PS00359">
    <property type="entry name" value="RIBOSOMAL_L11"/>
    <property type="match status" value="1"/>
</dbReference>
<evidence type="ECO:0000256" key="4">
    <source>
        <dbReference type="RuleBase" id="RU003978"/>
    </source>
</evidence>
<evidence type="ECO:0000256" key="3">
    <source>
        <dbReference type="ARBA" id="ARBA00023274"/>
    </source>
</evidence>
<evidence type="ECO:0000313" key="8">
    <source>
        <dbReference type="Proteomes" id="UP001516464"/>
    </source>
</evidence>
<dbReference type="PANTHER" id="PTHR11661:SF2">
    <property type="entry name" value="LARGE RIBOSOMAL SUBUNIT PROTEIN UL11"/>
    <property type="match status" value="1"/>
</dbReference>
<feature type="domain" description="Large ribosomal subunit protein uL11 C-terminal" evidence="5">
    <location>
        <begin position="76"/>
        <end position="144"/>
    </location>
</feature>
<dbReference type="InterPro" id="IPR020784">
    <property type="entry name" value="Ribosomal_uL11_N"/>
</dbReference>
<keyword evidence="3 4" id="KW-0687">Ribonucleoprotein</keyword>
<evidence type="ECO:0000313" key="7">
    <source>
        <dbReference type="EMBL" id="KAF7683267.1"/>
    </source>
</evidence>
<dbReference type="InterPro" id="IPR000911">
    <property type="entry name" value="Ribosomal_uL11"/>
</dbReference>
<dbReference type="SUPFAM" id="SSF54747">
    <property type="entry name" value="Ribosomal L11/L12e N-terminal domain"/>
    <property type="match status" value="1"/>
</dbReference>